<accession>A0A9W9FQI0</accession>
<dbReference type="Proteomes" id="UP001149074">
    <property type="component" value="Unassembled WGS sequence"/>
</dbReference>
<dbReference type="AlphaFoldDB" id="A0A9W9FQI0"/>
<evidence type="ECO:0000313" key="3">
    <source>
        <dbReference type="Proteomes" id="UP001149074"/>
    </source>
</evidence>
<gene>
    <name evidence="2" type="ORF">N7532_004741</name>
</gene>
<organism evidence="2 3">
    <name type="scientific">Penicillium argentinense</name>
    <dbReference type="NCBI Taxonomy" id="1131581"/>
    <lineage>
        <taxon>Eukaryota</taxon>
        <taxon>Fungi</taxon>
        <taxon>Dikarya</taxon>
        <taxon>Ascomycota</taxon>
        <taxon>Pezizomycotina</taxon>
        <taxon>Eurotiomycetes</taxon>
        <taxon>Eurotiomycetidae</taxon>
        <taxon>Eurotiales</taxon>
        <taxon>Aspergillaceae</taxon>
        <taxon>Penicillium</taxon>
    </lineage>
</organism>
<sequence>MSATDFYPIGKWPAHSAQMAEAQEELEQQVFGGDSYPMVLQSDMEPWLGQLDWSGEMSSKSAGLQPYPKSWYEAGLVSDQRKQLETSWNCLGHANPSSTLYHADAEQRLLSQLATERALFMTPSAHSTYPSWEFPGSPVSDSSGTPEMSHSSRWESEQEERHSRSPNTAPEPHRIPNNAAYEYFPHSRRVDEEESFGVLEMPDGTTRCTANWLPVDSSAGFTIGSDSFRGLHDLDHMEDSHELRGAFFANPTR</sequence>
<comment type="caution">
    <text evidence="2">The sequence shown here is derived from an EMBL/GenBank/DDBJ whole genome shotgun (WGS) entry which is preliminary data.</text>
</comment>
<dbReference type="RefSeq" id="XP_056477592.1">
    <property type="nucleotide sequence ID" value="XM_056617235.1"/>
</dbReference>
<reference evidence="2" key="2">
    <citation type="journal article" date="2023" name="IMA Fungus">
        <title>Comparative genomic study of the Penicillium genus elucidates a diverse pangenome and 15 lateral gene transfer events.</title>
        <authorList>
            <person name="Petersen C."/>
            <person name="Sorensen T."/>
            <person name="Nielsen M.R."/>
            <person name="Sondergaard T.E."/>
            <person name="Sorensen J.L."/>
            <person name="Fitzpatrick D.A."/>
            <person name="Frisvad J.C."/>
            <person name="Nielsen K.L."/>
        </authorList>
    </citation>
    <scope>NUCLEOTIDE SEQUENCE</scope>
    <source>
        <strain evidence="2">IBT 30761</strain>
    </source>
</reference>
<dbReference type="EMBL" id="JAPQKI010000004">
    <property type="protein sequence ID" value="KAJ5104212.1"/>
    <property type="molecule type" value="Genomic_DNA"/>
</dbReference>
<name>A0A9W9FQI0_9EURO</name>
<feature type="compositionally biased region" description="Basic and acidic residues" evidence="1">
    <location>
        <begin position="150"/>
        <end position="163"/>
    </location>
</feature>
<proteinExistence type="predicted"/>
<dbReference type="GeneID" id="81356214"/>
<dbReference type="OrthoDB" id="4509688at2759"/>
<protein>
    <submittedName>
        <fullName evidence="2">Uncharacterized protein</fullName>
    </submittedName>
</protein>
<keyword evidence="3" id="KW-1185">Reference proteome</keyword>
<feature type="region of interest" description="Disordered" evidence="1">
    <location>
        <begin position="131"/>
        <end position="177"/>
    </location>
</feature>
<feature type="compositionally biased region" description="Polar residues" evidence="1">
    <location>
        <begin position="139"/>
        <end position="149"/>
    </location>
</feature>
<evidence type="ECO:0000313" key="2">
    <source>
        <dbReference type="EMBL" id="KAJ5104212.1"/>
    </source>
</evidence>
<evidence type="ECO:0000256" key="1">
    <source>
        <dbReference type="SAM" id="MobiDB-lite"/>
    </source>
</evidence>
<reference evidence="2" key="1">
    <citation type="submission" date="2022-11" db="EMBL/GenBank/DDBJ databases">
        <authorList>
            <person name="Petersen C."/>
        </authorList>
    </citation>
    <scope>NUCLEOTIDE SEQUENCE</scope>
    <source>
        <strain evidence="2">IBT 30761</strain>
    </source>
</reference>